<evidence type="ECO:0000259" key="1">
    <source>
        <dbReference type="Pfam" id="PF01370"/>
    </source>
</evidence>
<organism evidence="2 3">
    <name type="scientific">Krasilnikovia cinnamomea</name>
    <dbReference type="NCBI Taxonomy" id="349313"/>
    <lineage>
        <taxon>Bacteria</taxon>
        <taxon>Bacillati</taxon>
        <taxon>Actinomycetota</taxon>
        <taxon>Actinomycetes</taxon>
        <taxon>Micromonosporales</taxon>
        <taxon>Micromonosporaceae</taxon>
        <taxon>Krasilnikovia</taxon>
    </lineage>
</organism>
<dbReference type="Gene3D" id="3.40.50.720">
    <property type="entry name" value="NAD(P)-binding Rossmann-like Domain"/>
    <property type="match status" value="1"/>
</dbReference>
<dbReference type="InterPro" id="IPR036291">
    <property type="entry name" value="NAD(P)-bd_dom_sf"/>
</dbReference>
<dbReference type="Proteomes" id="UP000292564">
    <property type="component" value="Unassembled WGS sequence"/>
</dbReference>
<dbReference type="PANTHER" id="PTHR43245:SF13">
    <property type="entry name" value="UDP-D-APIOSE_UDP-D-XYLOSE SYNTHASE 2"/>
    <property type="match status" value="1"/>
</dbReference>
<evidence type="ECO:0000313" key="2">
    <source>
        <dbReference type="EMBL" id="RZU54284.1"/>
    </source>
</evidence>
<dbReference type="SUPFAM" id="SSF51735">
    <property type="entry name" value="NAD(P)-binding Rossmann-fold domains"/>
    <property type="match status" value="1"/>
</dbReference>
<dbReference type="EMBL" id="SHKY01000001">
    <property type="protein sequence ID" value="RZU54284.1"/>
    <property type="molecule type" value="Genomic_DNA"/>
</dbReference>
<comment type="caution">
    <text evidence="2">The sequence shown here is derived from an EMBL/GenBank/DDBJ whole genome shotgun (WGS) entry which is preliminary data.</text>
</comment>
<dbReference type="InterPro" id="IPR050177">
    <property type="entry name" value="Lipid_A_modif_metabolic_enz"/>
</dbReference>
<sequence>MVRRNCALSDSADSEQIFPAGWDNRHGRGMRVLVLGGTGFVGRAVVDAAGERGYQVTVLNRGLRRPPGGGVRVLTGDRRRADGLAALAGGDWDAVVDTWSGAPAVVRDAARALRGRAGHYTYVSSRSVYRPDAAAPFSEDTPVVRGSADAGDDVDYAALKRGGELGAQQFGAAVLLARPGLILGPYEDVGRLPWWLRRLAEGGPTLAPGPADLALQYVDARDLAAFVLDAAVQGRTGAYDVVSPSGHTTMGELLRTANEVAGGRAELRWTDPDVILAAGIEPWTQLPVWLPPGPVYTMLHGSDVRRALAAGLRVRPVAETVADTWAWLRTVDGLAPQRPDRPAVGLDRSVEAAVLAG</sequence>
<reference evidence="2 3" key="1">
    <citation type="submission" date="2019-02" db="EMBL/GenBank/DDBJ databases">
        <title>Sequencing the genomes of 1000 actinobacteria strains.</title>
        <authorList>
            <person name="Klenk H.-P."/>
        </authorList>
    </citation>
    <scope>NUCLEOTIDE SEQUENCE [LARGE SCALE GENOMIC DNA]</scope>
    <source>
        <strain evidence="2 3">DSM 45162</strain>
    </source>
</reference>
<evidence type="ECO:0000313" key="3">
    <source>
        <dbReference type="Proteomes" id="UP000292564"/>
    </source>
</evidence>
<feature type="domain" description="NAD-dependent epimerase/dehydratase" evidence="1">
    <location>
        <begin position="32"/>
        <end position="235"/>
    </location>
</feature>
<proteinExistence type="predicted"/>
<dbReference type="Pfam" id="PF01370">
    <property type="entry name" value="Epimerase"/>
    <property type="match status" value="1"/>
</dbReference>
<dbReference type="AlphaFoldDB" id="A0A4Q7ZTM6"/>
<accession>A0A4Q7ZTM6</accession>
<keyword evidence="3" id="KW-1185">Reference proteome</keyword>
<dbReference type="InterPro" id="IPR001509">
    <property type="entry name" value="Epimerase_deHydtase"/>
</dbReference>
<name>A0A4Q7ZTM6_9ACTN</name>
<protein>
    <submittedName>
        <fullName evidence="2">Nucleoside-diphosphate-sugar epimerase</fullName>
    </submittedName>
</protein>
<dbReference type="PANTHER" id="PTHR43245">
    <property type="entry name" value="BIFUNCTIONAL POLYMYXIN RESISTANCE PROTEIN ARNA"/>
    <property type="match status" value="1"/>
</dbReference>
<gene>
    <name evidence="2" type="ORF">EV385_6232</name>
</gene>